<reference evidence="10 12" key="2">
    <citation type="submission" date="2019-03" db="EMBL/GenBank/DDBJ databases">
        <title>Reclassification of Micrococcus aloeverae and Micrococcus yunnanensis as later heterotypic synonyms of Micrococcus luteus.</title>
        <authorList>
            <person name="Huang C.-H."/>
        </authorList>
    </citation>
    <scope>NUCLEOTIDE SEQUENCE [LARGE SCALE GENOMIC DNA]</scope>
    <source>
        <strain evidence="10 12">BCRC 12151</strain>
    </source>
</reference>
<dbReference type="EMBL" id="SPKT01000003">
    <property type="protein sequence ID" value="TFI00890.1"/>
    <property type="molecule type" value="Genomic_DNA"/>
</dbReference>
<keyword evidence="12" id="KW-1185">Reference proteome</keyword>
<dbReference type="AlphaFoldDB" id="A0A1R4IEL6"/>
<comment type="similarity">
    <text evidence="7">Belongs to the binding-protein-dependent transport system permease family.</text>
</comment>
<gene>
    <name evidence="10" type="ORF">E4A49_02650</name>
    <name evidence="9" type="ORF">FM125_01855</name>
</gene>
<dbReference type="GO" id="GO:0048473">
    <property type="term" value="P:D-methionine transmembrane transport"/>
    <property type="evidence" value="ECO:0007669"/>
    <property type="project" value="TreeGrafter"/>
</dbReference>
<dbReference type="InterPro" id="IPR035906">
    <property type="entry name" value="MetI-like_sf"/>
</dbReference>
<feature type="transmembrane region" description="Helical" evidence="7">
    <location>
        <begin position="25"/>
        <end position="47"/>
    </location>
</feature>
<dbReference type="SUPFAM" id="SSF161098">
    <property type="entry name" value="MetI-like"/>
    <property type="match status" value="1"/>
</dbReference>
<evidence type="ECO:0000256" key="3">
    <source>
        <dbReference type="ARBA" id="ARBA00022475"/>
    </source>
</evidence>
<keyword evidence="5 7" id="KW-1133">Transmembrane helix</keyword>
<evidence type="ECO:0000256" key="5">
    <source>
        <dbReference type="ARBA" id="ARBA00022989"/>
    </source>
</evidence>
<dbReference type="Pfam" id="PF00528">
    <property type="entry name" value="BPD_transp_1"/>
    <property type="match status" value="1"/>
</dbReference>
<evidence type="ECO:0000256" key="6">
    <source>
        <dbReference type="ARBA" id="ARBA00023136"/>
    </source>
</evidence>
<feature type="domain" description="ABC transmembrane type-1" evidence="8">
    <location>
        <begin position="21"/>
        <end position="215"/>
    </location>
</feature>
<evidence type="ECO:0000313" key="12">
    <source>
        <dbReference type="Proteomes" id="UP000297477"/>
    </source>
</evidence>
<dbReference type="InterPro" id="IPR051322">
    <property type="entry name" value="AA_ABC_Transporter_Permease"/>
</dbReference>
<feature type="transmembrane region" description="Helical" evidence="7">
    <location>
        <begin position="59"/>
        <end position="82"/>
    </location>
</feature>
<evidence type="ECO:0000313" key="9">
    <source>
        <dbReference type="EMBL" id="SJN18228.1"/>
    </source>
</evidence>
<evidence type="ECO:0000259" key="8">
    <source>
        <dbReference type="PROSITE" id="PS50928"/>
    </source>
</evidence>
<dbReference type="Gene3D" id="1.10.3720.10">
    <property type="entry name" value="MetI-like"/>
    <property type="match status" value="1"/>
</dbReference>
<dbReference type="Proteomes" id="UP000297477">
    <property type="component" value="Unassembled WGS sequence"/>
</dbReference>
<evidence type="ECO:0000256" key="7">
    <source>
        <dbReference type="RuleBase" id="RU363032"/>
    </source>
</evidence>
<dbReference type="PANTHER" id="PTHR30450:SF14">
    <property type="entry name" value="TRANSPORTER, PERMEASE PROTEIN, PUTATIVE-RELATED"/>
    <property type="match status" value="1"/>
</dbReference>
<dbReference type="EMBL" id="FUKP01000012">
    <property type="protein sequence ID" value="SJN18228.1"/>
    <property type="molecule type" value="Genomic_DNA"/>
</dbReference>
<name>A0A1R4IEL6_9MICC</name>
<dbReference type="Proteomes" id="UP000196230">
    <property type="component" value="Unassembled WGS sequence"/>
</dbReference>
<evidence type="ECO:0000313" key="11">
    <source>
        <dbReference type="Proteomes" id="UP000196230"/>
    </source>
</evidence>
<keyword evidence="3" id="KW-1003">Cell membrane</keyword>
<feature type="transmembrane region" description="Helical" evidence="7">
    <location>
        <begin position="155"/>
        <end position="175"/>
    </location>
</feature>
<reference evidence="9 11" key="1">
    <citation type="submission" date="2017-02" db="EMBL/GenBank/DDBJ databases">
        <authorList>
            <person name="Peterson S.W."/>
        </authorList>
    </citation>
    <scope>NUCLEOTIDE SEQUENCE [LARGE SCALE GENOMIC DNA]</scope>
    <source>
        <strain evidence="9 11">2B3F</strain>
    </source>
</reference>
<dbReference type="PANTHER" id="PTHR30450">
    <property type="entry name" value="ABC TRANSPORTER PERMEASE"/>
    <property type="match status" value="1"/>
</dbReference>
<evidence type="ECO:0000256" key="4">
    <source>
        <dbReference type="ARBA" id="ARBA00022692"/>
    </source>
</evidence>
<dbReference type="GO" id="GO:0005886">
    <property type="term" value="C:plasma membrane"/>
    <property type="evidence" value="ECO:0007669"/>
    <property type="project" value="UniProtKB-SubCell"/>
</dbReference>
<keyword evidence="2 7" id="KW-0813">Transport</keyword>
<keyword evidence="4 7" id="KW-0812">Transmembrane</keyword>
<feature type="transmembrane region" description="Helical" evidence="7">
    <location>
        <begin position="88"/>
        <end position="113"/>
    </location>
</feature>
<organism evidence="9 11">
    <name type="scientific">Micrococcus lylae</name>
    <dbReference type="NCBI Taxonomy" id="1273"/>
    <lineage>
        <taxon>Bacteria</taxon>
        <taxon>Bacillati</taxon>
        <taxon>Actinomycetota</taxon>
        <taxon>Actinomycetes</taxon>
        <taxon>Micrococcales</taxon>
        <taxon>Micrococcaceae</taxon>
        <taxon>Micrococcus</taxon>
    </lineage>
</organism>
<dbReference type="InterPro" id="IPR000515">
    <property type="entry name" value="MetI-like"/>
</dbReference>
<comment type="subcellular location">
    <subcellularLocation>
        <location evidence="1 7">Cell membrane</location>
        <topology evidence="1 7">Multi-pass membrane protein</topology>
    </subcellularLocation>
</comment>
<sequence length="225" mass="24331">MIQDFLNLDWDYYGPELWTAMGDTIYMVMWSFLLGGAIGLVLGFVLYTTRPGGIFANRVVNLAINVVVNLIRPIPFVILIAALQPLTIAVVGSGIGNTAVVFCMIWASTFAIARIVEQNLVSLDPGVIEAARAMGASRWRIVTTVMLPEALGPLILGYTFVIISLVDMSALAGIIGGGGIGNFAIVEGYNRFRPAVTWTAVIVVVVFVQALQLVGNWAARKVMRR</sequence>
<feature type="transmembrane region" description="Helical" evidence="7">
    <location>
        <begin position="195"/>
        <end position="219"/>
    </location>
</feature>
<accession>A0A1R4IEL6</accession>
<evidence type="ECO:0000313" key="10">
    <source>
        <dbReference type="EMBL" id="TFI00890.1"/>
    </source>
</evidence>
<protein>
    <submittedName>
        <fullName evidence="9 10">ABC transporter permease</fullName>
    </submittedName>
</protein>
<keyword evidence="6 7" id="KW-0472">Membrane</keyword>
<evidence type="ECO:0000256" key="2">
    <source>
        <dbReference type="ARBA" id="ARBA00022448"/>
    </source>
</evidence>
<dbReference type="CDD" id="cd06261">
    <property type="entry name" value="TM_PBP2"/>
    <property type="match status" value="1"/>
</dbReference>
<dbReference type="RefSeq" id="WP_087133464.1">
    <property type="nucleotide sequence ID" value="NZ_FUKP01000012.1"/>
</dbReference>
<proteinExistence type="inferred from homology"/>
<dbReference type="OrthoDB" id="9793490at2"/>
<dbReference type="PROSITE" id="PS50928">
    <property type="entry name" value="ABC_TM1"/>
    <property type="match status" value="1"/>
</dbReference>
<evidence type="ECO:0000256" key="1">
    <source>
        <dbReference type="ARBA" id="ARBA00004651"/>
    </source>
</evidence>